<dbReference type="EMBL" id="VDCV01000012">
    <property type="protein sequence ID" value="KAB5532435.1"/>
    <property type="molecule type" value="Genomic_DNA"/>
</dbReference>
<keyword evidence="3" id="KW-1185">Reference proteome</keyword>
<gene>
    <name evidence="2" type="ORF">DKX38_019105</name>
</gene>
<dbReference type="Proteomes" id="UP000326939">
    <property type="component" value="Chromosome 12"/>
</dbReference>
<protein>
    <recommendedName>
        <fullName evidence="1">Neprosin PEP catalytic domain-containing protein</fullName>
    </recommendedName>
</protein>
<proteinExistence type="predicted"/>
<dbReference type="AlphaFoldDB" id="A0A5N5KPV4"/>
<evidence type="ECO:0000313" key="3">
    <source>
        <dbReference type="Proteomes" id="UP000326939"/>
    </source>
</evidence>
<sequence>MARQELKDKSCNAITLREQSNKCGHSILKFDKIARSSPSNCQHKESEILKSRRAMTSPQDIQEAIDYNLETKIEASSDLRALVYSSAYLNPANNGNMDAMTFVALVSFKSVLNLIQDENGNRWLEVHDGADQMYNLEDVYDPANDPLPAMGSGSFEPPGFNETGFFSYIQVHVKNENPPREPDVEAYADFPACYQANTYHLAIMYGGPNLSSACKKRKS</sequence>
<reference evidence="3" key="1">
    <citation type="journal article" date="2019" name="Gigascience">
        <title>De novo genome assembly of the endangered Acer yangbiense, a plant species with extremely small populations endemic to Yunnan Province, China.</title>
        <authorList>
            <person name="Yang J."/>
            <person name="Wariss H.M."/>
            <person name="Tao L."/>
            <person name="Zhang R."/>
            <person name="Yun Q."/>
            <person name="Hollingsworth P."/>
            <person name="Dao Z."/>
            <person name="Luo G."/>
            <person name="Guo H."/>
            <person name="Ma Y."/>
            <person name="Sun W."/>
        </authorList>
    </citation>
    <scope>NUCLEOTIDE SEQUENCE [LARGE SCALE GENOMIC DNA]</scope>
    <source>
        <strain evidence="3">cv. br00</strain>
    </source>
</reference>
<dbReference type="Pfam" id="PF03080">
    <property type="entry name" value="Neprosin"/>
    <property type="match status" value="1"/>
</dbReference>
<evidence type="ECO:0000313" key="2">
    <source>
        <dbReference type="EMBL" id="KAB5532435.1"/>
    </source>
</evidence>
<name>A0A5N5KPV4_9ROSI</name>
<organism evidence="2 3">
    <name type="scientific">Salix brachista</name>
    <dbReference type="NCBI Taxonomy" id="2182728"/>
    <lineage>
        <taxon>Eukaryota</taxon>
        <taxon>Viridiplantae</taxon>
        <taxon>Streptophyta</taxon>
        <taxon>Embryophyta</taxon>
        <taxon>Tracheophyta</taxon>
        <taxon>Spermatophyta</taxon>
        <taxon>Magnoliopsida</taxon>
        <taxon>eudicotyledons</taxon>
        <taxon>Gunneridae</taxon>
        <taxon>Pentapetalae</taxon>
        <taxon>rosids</taxon>
        <taxon>fabids</taxon>
        <taxon>Malpighiales</taxon>
        <taxon>Salicaceae</taxon>
        <taxon>Saliceae</taxon>
        <taxon>Salix</taxon>
    </lineage>
</organism>
<dbReference type="InterPro" id="IPR004314">
    <property type="entry name" value="Neprosin"/>
</dbReference>
<accession>A0A5N5KPV4</accession>
<feature type="domain" description="Neprosin PEP catalytic" evidence="1">
    <location>
        <begin position="138"/>
        <end position="208"/>
    </location>
</feature>
<evidence type="ECO:0000259" key="1">
    <source>
        <dbReference type="Pfam" id="PF03080"/>
    </source>
</evidence>
<comment type="caution">
    <text evidence="2">The sequence shown here is derived from an EMBL/GenBank/DDBJ whole genome shotgun (WGS) entry which is preliminary data.</text>
</comment>